<keyword evidence="13" id="KW-0812">Transmembrane</keyword>
<evidence type="ECO:0000313" key="17">
    <source>
        <dbReference type="EMBL" id="MFD1784310.1"/>
    </source>
</evidence>
<comment type="similarity">
    <text evidence="3">In the N-terminal section; belongs to the glycosyltransferase 51 family.</text>
</comment>
<dbReference type="Gene3D" id="1.10.3810.10">
    <property type="entry name" value="Biosynthetic peptidoglycan transglycosylase-like"/>
    <property type="match status" value="1"/>
</dbReference>
<dbReference type="SUPFAM" id="SSF56601">
    <property type="entry name" value="beta-lactamase/transpeptidase-like"/>
    <property type="match status" value="1"/>
</dbReference>
<evidence type="ECO:0000256" key="3">
    <source>
        <dbReference type="ARBA" id="ARBA00007739"/>
    </source>
</evidence>
<feature type="domain" description="Glycosyl transferase family 51" evidence="15">
    <location>
        <begin position="105"/>
        <end position="270"/>
    </location>
</feature>
<dbReference type="InterPro" id="IPR001460">
    <property type="entry name" value="PCN-bd_Tpept"/>
</dbReference>
<evidence type="ECO:0000256" key="1">
    <source>
        <dbReference type="ARBA" id="ARBA00004752"/>
    </source>
</evidence>
<dbReference type="EMBL" id="JBHUEY010000001">
    <property type="protein sequence ID" value="MFD1784310.1"/>
    <property type="molecule type" value="Genomic_DNA"/>
</dbReference>
<feature type="compositionally biased region" description="Pro residues" evidence="12">
    <location>
        <begin position="716"/>
        <end position="735"/>
    </location>
</feature>
<proteinExistence type="inferred from homology"/>
<evidence type="ECO:0000256" key="8">
    <source>
        <dbReference type="ARBA" id="ARBA00022801"/>
    </source>
</evidence>
<evidence type="ECO:0000256" key="10">
    <source>
        <dbReference type="ARBA" id="ARBA00044770"/>
    </source>
</evidence>
<comment type="similarity">
    <text evidence="2">In the C-terminal section; belongs to the transpeptidase family.</text>
</comment>
<feature type="transmembrane region" description="Helical" evidence="13">
    <location>
        <begin position="40"/>
        <end position="63"/>
    </location>
</feature>
<evidence type="ECO:0000259" key="14">
    <source>
        <dbReference type="Pfam" id="PF00905"/>
    </source>
</evidence>
<dbReference type="InterPro" id="IPR036950">
    <property type="entry name" value="PBP_transglycosylase"/>
</dbReference>
<dbReference type="InterPro" id="IPR012338">
    <property type="entry name" value="Beta-lactam/transpept-like"/>
</dbReference>
<keyword evidence="13" id="KW-1133">Transmembrane helix</keyword>
<feature type="domain" description="Penicillin-binding protein N-terminal" evidence="16">
    <location>
        <begin position="11"/>
        <end position="94"/>
    </location>
</feature>
<name>A0ABW4N6P0_9CAUL</name>
<dbReference type="GO" id="GO:0016757">
    <property type="term" value="F:glycosyltransferase activity"/>
    <property type="evidence" value="ECO:0007669"/>
    <property type="project" value="UniProtKB-KW"/>
</dbReference>
<dbReference type="InterPro" id="IPR031375">
    <property type="entry name" value="PBP_N"/>
</dbReference>
<sequence length="735" mass="79240">MTDETPHTAETPEDAPLEAGETYRADLKARARKPRRWLKWVWLSLLAVCIVTAVAATSGWIYVKQTYLAGLPEIPDKEELYKSKRAPGIRFLDRRGQLIAERGPRFGDRVALNQLPDHVVKAFLAAEDERFYEHGALDYQGLARAAWVNWRAGRVVQGGSTLTQQLVKDLFLTPERSLKRKIQEAAIAYRLEEKLTKNEILELYLNRLFFGANTYGVDGAARTYFGKPASQLTLGEAALLASLPKAPSRLALNKDMSGAMARGRLILASMARSGWITPEQAREALAEPPKLADRSGGEGDFGYVLDYATAEAVRLVGDDAPSLIVRLSIDPDMQKTAAETLREVVEAQGRGRGATQGALVALANDGAIRAMVGGLDYGDSSFNRALQAKRQPGSTFKAFVFAAALEAGAMPTDVKLDEAIKIGDWNPGNYGGGYAGPVTLETALAKSINTVAVQLAQETGPDSVAVLSRRFGLNSIPDHPNLSVALGAYEVTLLELTSGFSVFAKGGYRTQPYLIEEITSPLGQQLYMRAPSAPAYAYDSARAGQMVRMLKKVVTGGTGTRAGFDWPAAGKTGTSQDWRDAWFIGFTPELTAGVWLGDDGGKPMRQVTGGELPAEIWRRFMIAAHQGMSPRDFDWLGAEPLPEVVTAERNAFYEMLSAEFSRAAAVAEPEAALAEDEALRVDPVSVEAFPSSQGRVDASEAKRAGGGVSSRAPAGRPAPRPSDTPPPGPFGTPLP</sequence>
<feature type="region of interest" description="Disordered" evidence="12">
    <location>
        <begin position="685"/>
        <end position="735"/>
    </location>
</feature>
<evidence type="ECO:0000256" key="11">
    <source>
        <dbReference type="ARBA" id="ARBA00049902"/>
    </source>
</evidence>
<keyword evidence="13" id="KW-0472">Membrane</keyword>
<organism evidence="17 18">
    <name type="scientific">Phenylobacterium terrae</name>
    <dbReference type="NCBI Taxonomy" id="2665495"/>
    <lineage>
        <taxon>Bacteria</taxon>
        <taxon>Pseudomonadati</taxon>
        <taxon>Pseudomonadota</taxon>
        <taxon>Alphaproteobacteria</taxon>
        <taxon>Caulobacterales</taxon>
        <taxon>Caulobacteraceae</taxon>
        <taxon>Phenylobacterium</taxon>
    </lineage>
</organism>
<evidence type="ECO:0000259" key="16">
    <source>
        <dbReference type="Pfam" id="PF17093"/>
    </source>
</evidence>
<reference evidence="18" key="1">
    <citation type="journal article" date="2019" name="Int. J. Syst. Evol. Microbiol.">
        <title>The Global Catalogue of Microorganisms (GCM) 10K type strain sequencing project: providing services to taxonomists for standard genome sequencing and annotation.</title>
        <authorList>
            <consortium name="The Broad Institute Genomics Platform"/>
            <consortium name="The Broad Institute Genome Sequencing Center for Infectious Disease"/>
            <person name="Wu L."/>
            <person name="Ma J."/>
        </authorList>
    </citation>
    <scope>NUCLEOTIDE SEQUENCE [LARGE SCALE GENOMIC DNA]</scope>
    <source>
        <strain evidence="18">DFY28</strain>
    </source>
</reference>
<dbReference type="Pfam" id="PF00912">
    <property type="entry name" value="Transgly"/>
    <property type="match status" value="1"/>
</dbReference>
<comment type="pathway">
    <text evidence="1">Cell wall biogenesis; peptidoglycan biosynthesis.</text>
</comment>
<dbReference type="Gene3D" id="3.40.710.10">
    <property type="entry name" value="DD-peptidase/beta-lactamase superfamily"/>
    <property type="match status" value="1"/>
</dbReference>
<feature type="domain" description="Penicillin-binding protein transpeptidase" evidence="14">
    <location>
        <begin position="358"/>
        <end position="591"/>
    </location>
</feature>
<feature type="region of interest" description="Disordered" evidence="12">
    <location>
        <begin position="1"/>
        <end position="20"/>
    </location>
</feature>
<dbReference type="Pfam" id="PF00905">
    <property type="entry name" value="Transpeptidase"/>
    <property type="match status" value="1"/>
</dbReference>
<dbReference type="RefSeq" id="WP_377283739.1">
    <property type="nucleotide sequence ID" value="NZ_JBHRSI010000009.1"/>
</dbReference>
<dbReference type="EC" id="2.4.99.28" evidence="10"/>
<keyword evidence="6 17" id="KW-0328">Glycosyltransferase</keyword>
<keyword evidence="7 17" id="KW-0808">Transferase</keyword>
<evidence type="ECO:0000256" key="6">
    <source>
        <dbReference type="ARBA" id="ARBA00022676"/>
    </source>
</evidence>
<evidence type="ECO:0000256" key="13">
    <source>
        <dbReference type="SAM" id="Phobius"/>
    </source>
</evidence>
<evidence type="ECO:0000256" key="12">
    <source>
        <dbReference type="SAM" id="MobiDB-lite"/>
    </source>
</evidence>
<evidence type="ECO:0000256" key="2">
    <source>
        <dbReference type="ARBA" id="ARBA00007090"/>
    </source>
</evidence>
<evidence type="ECO:0000256" key="4">
    <source>
        <dbReference type="ARBA" id="ARBA00022645"/>
    </source>
</evidence>
<dbReference type="Pfam" id="PF17093">
    <property type="entry name" value="PBP_N"/>
    <property type="match status" value="1"/>
</dbReference>
<dbReference type="InterPro" id="IPR001264">
    <property type="entry name" value="Glyco_trans_51"/>
</dbReference>
<comment type="catalytic activity">
    <reaction evidence="11">
        <text>[GlcNAc-(1-&gt;4)-Mur2Ac(oyl-L-Ala-gamma-D-Glu-L-Lys-D-Ala-D-Ala)](n)-di-trans,octa-cis-undecaprenyl diphosphate + beta-D-GlcNAc-(1-&gt;4)-Mur2Ac(oyl-L-Ala-gamma-D-Glu-L-Lys-D-Ala-D-Ala)-di-trans,octa-cis-undecaprenyl diphosphate = [GlcNAc-(1-&gt;4)-Mur2Ac(oyl-L-Ala-gamma-D-Glu-L-Lys-D-Ala-D-Ala)](n+1)-di-trans,octa-cis-undecaprenyl diphosphate + di-trans,octa-cis-undecaprenyl diphosphate + H(+)</text>
        <dbReference type="Rhea" id="RHEA:23708"/>
        <dbReference type="Rhea" id="RHEA-COMP:9602"/>
        <dbReference type="Rhea" id="RHEA-COMP:9603"/>
        <dbReference type="ChEBI" id="CHEBI:15378"/>
        <dbReference type="ChEBI" id="CHEBI:58405"/>
        <dbReference type="ChEBI" id="CHEBI:60033"/>
        <dbReference type="ChEBI" id="CHEBI:78435"/>
        <dbReference type="EC" id="2.4.99.28"/>
    </reaction>
</comment>
<evidence type="ECO:0000313" key="18">
    <source>
        <dbReference type="Proteomes" id="UP001597237"/>
    </source>
</evidence>
<dbReference type="SUPFAM" id="SSF53955">
    <property type="entry name" value="Lysozyme-like"/>
    <property type="match status" value="1"/>
</dbReference>
<dbReference type="InterPro" id="IPR050396">
    <property type="entry name" value="Glycosyltr_51/Transpeptidase"/>
</dbReference>
<comment type="caution">
    <text evidence="17">The sequence shown here is derived from an EMBL/GenBank/DDBJ whole genome shotgun (WGS) entry which is preliminary data.</text>
</comment>
<keyword evidence="5" id="KW-0645">Protease</keyword>
<dbReference type="PANTHER" id="PTHR32282:SF33">
    <property type="entry name" value="PEPTIDOGLYCAN GLYCOSYLTRANSFERASE"/>
    <property type="match status" value="1"/>
</dbReference>
<evidence type="ECO:0000256" key="7">
    <source>
        <dbReference type="ARBA" id="ARBA00022679"/>
    </source>
</evidence>
<evidence type="ECO:0000256" key="5">
    <source>
        <dbReference type="ARBA" id="ARBA00022670"/>
    </source>
</evidence>
<protein>
    <recommendedName>
        <fullName evidence="10">peptidoglycan glycosyltransferase</fullName>
        <ecNumber evidence="10">2.4.99.28</ecNumber>
    </recommendedName>
</protein>
<dbReference type="PANTHER" id="PTHR32282">
    <property type="entry name" value="BINDING PROTEIN TRANSPEPTIDASE, PUTATIVE-RELATED"/>
    <property type="match status" value="1"/>
</dbReference>
<gene>
    <name evidence="17" type="ORF">ACFSC0_12965</name>
</gene>
<dbReference type="Proteomes" id="UP001597237">
    <property type="component" value="Unassembled WGS sequence"/>
</dbReference>
<keyword evidence="9" id="KW-0511">Multifunctional enzyme</keyword>
<keyword evidence="18" id="KW-1185">Reference proteome</keyword>
<dbReference type="InterPro" id="IPR023346">
    <property type="entry name" value="Lysozyme-like_dom_sf"/>
</dbReference>
<keyword evidence="8" id="KW-0378">Hydrolase</keyword>
<evidence type="ECO:0000259" key="15">
    <source>
        <dbReference type="Pfam" id="PF00912"/>
    </source>
</evidence>
<accession>A0ABW4N6P0</accession>
<dbReference type="NCBIfam" id="TIGR02074">
    <property type="entry name" value="PBP_1a_fam"/>
    <property type="match status" value="1"/>
</dbReference>
<evidence type="ECO:0000256" key="9">
    <source>
        <dbReference type="ARBA" id="ARBA00023268"/>
    </source>
</evidence>
<keyword evidence="4" id="KW-0121">Carboxypeptidase</keyword>